<protein>
    <submittedName>
        <fullName evidence="2">Uncharacterized protein</fullName>
    </submittedName>
</protein>
<dbReference type="EMBL" id="LITU01000053">
    <property type="protein sequence ID" value="KOY16309.1"/>
    <property type="molecule type" value="Genomic_DNA"/>
</dbReference>
<gene>
    <name evidence="2" type="ORF">AMS66_10535</name>
</gene>
<feature type="transmembrane region" description="Helical" evidence="1">
    <location>
        <begin position="32"/>
        <end position="53"/>
    </location>
</feature>
<reference evidence="2 3" key="1">
    <citation type="submission" date="2015-08" db="EMBL/GenBank/DDBJ databases">
        <title>Draft genome sequence of cellulolytic and xylanolytic Paenibacillus sp. A59, isolated from a decaying forest soil from Patagonia, Argentina.</title>
        <authorList>
            <person name="Ghio S."/>
            <person name="Caceres A.M."/>
            <person name="Talia P."/>
            <person name="Grasso D."/>
            <person name="Campos E."/>
        </authorList>
    </citation>
    <scope>NUCLEOTIDE SEQUENCE [LARGE SCALE GENOMIC DNA]</scope>
    <source>
        <strain evidence="2 3">A59</strain>
    </source>
</reference>
<proteinExistence type="predicted"/>
<evidence type="ECO:0000256" key="1">
    <source>
        <dbReference type="SAM" id="Phobius"/>
    </source>
</evidence>
<dbReference type="Proteomes" id="UP000037688">
    <property type="component" value="Unassembled WGS sequence"/>
</dbReference>
<organism evidence="2 3">
    <name type="scientific">Paenibacillus xylanivorans</name>
    <dbReference type="NCBI Taxonomy" id="1705561"/>
    <lineage>
        <taxon>Bacteria</taxon>
        <taxon>Bacillati</taxon>
        <taxon>Bacillota</taxon>
        <taxon>Bacilli</taxon>
        <taxon>Bacillales</taxon>
        <taxon>Paenibacillaceae</taxon>
        <taxon>Paenibacillus</taxon>
    </lineage>
</organism>
<dbReference type="PATRIC" id="fig|1705561.3.peg.1964"/>
<keyword evidence="1" id="KW-0812">Transmembrane</keyword>
<evidence type="ECO:0000313" key="3">
    <source>
        <dbReference type="Proteomes" id="UP000037688"/>
    </source>
</evidence>
<keyword evidence="3" id="KW-1185">Reference proteome</keyword>
<comment type="caution">
    <text evidence="2">The sequence shown here is derived from an EMBL/GenBank/DDBJ whole genome shotgun (WGS) entry which is preliminary data.</text>
</comment>
<dbReference type="AlphaFoldDB" id="A0A0M9BPS1"/>
<evidence type="ECO:0000313" key="2">
    <source>
        <dbReference type="EMBL" id="KOY16309.1"/>
    </source>
</evidence>
<accession>A0A0M9BPS1</accession>
<keyword evidence="1" id="KW-0472">Membrane</keyword>
<sequence>MSQGYPFEGDPIGHGRSKLMEYNRFTDKTDSIGFIFLCGELLSEIFFVSHLAFKPFNFKLDNGKINEL</sequence>
<name>A0A0M9BPS1_9BACL</name>
<keyword evidence="1" id="KW-1133">Transmembrane helix</keyword>